<name>A0A0K1EGC7_CHOCO</name>
<proteinExistence type="predicted"/>
<organism evidence="2 3">
    <name type="scientific">Chondromyces crocatus</name>
    <dbReference type="NCBI Taxonomy" id="52"/>
    <lineage>
        <taxon>Bacteria</taxon>
        <taxon>Pseudomonadati</taxon>
        <taxon>Myxococcota</taxon>
        <taxon>Polyangia</taxon>
        <taxon>Polyangiales</taxon>
        <taxon>Polyangiaceae</taxon>
        <taxon>Chondromyces</taxon>
    </lineage>
</organism>
<evidence type="ECO:0000313" key="3">
    <source>
        <dbReference type="Proteomes" id="UP000067626"/>
    </source>
</evidence>
<sequence length="466" mass="49054">MGCEFWPTVGPNPVWSVFDFGVGVVNVTDEEAFVKVTRGGHEVSTELLPPRSSRTLYLPWLPALKGDDWNSCTNMTPASQSHRAQNGAYHLISSRPVSVYQLSAVQPGPAAGPEGKDWSACPPADNMGCSGTPCFSYSNEASLLLPTSSLTGSYRITGYNGNILYNTAPYLTVTATEASTLVSIRLSSTGHIAVGNDILAAGPGGSISLTLQLGEVAQILGTPTSDFSGSLVSANKPVQVLAGLPCTMIPIEEFGCSHIEEVVLPAETFGRRYVVPVPVRPDGEPASHIVRLYGHVDDTKLTFTGITPPNAPSSLDAGDMVELGLVSDDFEVSGDHAFGISMFSLVRSELDPEDAPGGPTQSAVIPVEQYRARHSFFTPAGYDVVYANIVQPLGATVTIDGAPVHAVVTPINDDFGVARALLGAGQAGMHVVEASEPISIQVQGYGTRAGYQYPAGLRLEHLGAKD</sequence>
<dbReference type="AlphaFoldDB" id="A0A0K1EGC7"/>
<gene>
    <name evidence="2" type="ORF">CMC5_040550</name>
</gene>
<dbReference type="EMBL" id="CP012159">
    <property type="protein sequence ID" value="AKT39904.1"/>
    <property type="molecule type" value="Genomic_DNA"/>
</dbReference>
<dbReference type="STRING" id="52.CMC5_040550"/>
<dbReference type="OrthoDB" id="5487984at2"/>
<protein>
    <recommendedName>
        <fullName evidence="1">IgGFc-binding protein N-terminal domain-containing protein</fullName>
    </recommendedName>
</protein>
<dbReference type="PANTHER" id="PTHR46534">
    <property type="entry name" value="IGGFC_BINDING DOMAIN-CONTAINING PROTEIN"/>
    <property type="match status" value="1"/>
</dbReference>
<accession>A0A0K1EGC7</accession>
<reference evidence="2 3" key="1">
    <citation type="submission" date="2015-07" db="EMBL/GenBank/DDBJ databases">
        <title>Genome analysis of myxobacterium Chondromyces crocatus Cm c5 reveals a high potential for natural compound synthesis and the genetic basis for the loss of fruiting body formation.</title>
        <authorList>
            <person name="Zaburannyi N."/>
            <person name="Bunk B."/>
            <person name="Maier J."/>
            <person name="Overmann J."/>
            <person name="Mueller R."/>
        </authorList>
    </citation>
    <scope>NUCLEOTIDE SEQUENCE [LARGE SCALE GENOMIC DNA]</scope>
    <source>
        <strain evidence="2 3">Cm c5</strain>
    </source>
</reference>
<feature type="domain" description="IgGFc-binding protein N-terminal" evidence="1">
    <location>
        <begin position="140"/>
        <end position="444"/>
    </location>
</feature>
<keyword evidence="3" id="KW-1185">Reference proteome</keyword>
<dbReference type="Proteomes" id="UP000067626">
    <property type="component" value="Chromosome"/>
</dbReference>
<dbReference type="InterPro" id="IPR035234">
    <property type="entry name" value="IgGFc-bd_N"/>
</dbReference>
<evidence type="ECO:0000259" key="1">
    <source>
        <dbReference type="Pfam" id="PF17517"/>
    </source>
</evidence>
<dbReference type="PANTHER" id="PTHR46534:SF1">
    <property type="entry name" value="IGGFC-BINDING PROTEIN N-TERMINAL DOMAIN-CONTAINING PROTEIN"/>
    <property type="match status" value="1"/>
</dbReference>
<evidence type="ECO:0000313" key="2">
    <source>
        <dbReference type="EMBL" id="AKT39904.1"/>
    </source>
</evidence>
<dbReference type="RefSeq" id="WP_050431902.1">
    <property type="nucleotide sequence ID" value="NZ_CP012159.1"/>
</dbReference>
<dbReference type="KEGG" id="ccro:CMC5_040550"/>
<dbReference type="Pfam" id="PF17517">
    <property type="entry name" value="IgGFc_binding"/>
    <property type="match status" value="1"/>
</dbReference>